<organism evidence="2 3">
    <name type="scientific">Marilutibacter penaei</name>
    <dbReference type="NCBI Taxonomy" id="2759900"/>
    <lineage>
        <taxon>Bacteria</taxon>
        <taxon>Pseudomonadati</taxon>
        <taxon>Pseudomonadota</taxon>
        <taxon>Gammaproteobacteria</taxon>
        <taxon>Lysobacterales</taxon>
        <taxon>Lysobacteraceae</taxon>
        <taxon>Marilutibacter</taxon>
    </lineage>
</organism>
<evidence type="ECO:0000259" key="1">
    <source>
        <dbReference type="Pfam" id="PF07238"/>
    </source>
</evidence>
<gene>
    <name evidence="2" type="ORF">H4F99_11585</name>
</gene>
<dbReference type="Proteomes" id="UP000552587">
    <property type="component" value="Unassembled WGS sequence"/>
</dbReference>
<dbReference type="InterPro" id="IPR009875">
    <property type="entry name" value="PilZ_domain"/>
</dbReference>
<dbReference type="AlphaFoldDB" id="A0A7W3U576"/>
<accession>A0A7W3U576</accession>
<dbReference type="Gene3D" id="2.40.10.220">
    <property type="entry name" value="predicted glycosyltransferase like domains"/>
    <property type="match status" value="1"/>
</dbReference>
<keyword evidence="3" id="KW-1185">Reference proteome</keyword>
<sequence>MSPAVDDPGGRRAPRGRVDALVPVVNAMTQRALGFTRDISRGGLKLKVAEPLVDQAVYQVRMELQAGDRRFPLEGGVQVVRQQREADGSCSVGLRFIHLDAASRTELDAWLAATDVDATLQG</sequence>
<evidence type="ECO:0000313" key="3">
    <source>
        <dbReference type="Proteomes" id="UP000552587"/>
    </source>
</evidence>
<name>A0A7W3U576_9GAMM</name>
<reference evidence="2 3" key="1">
    <citation type="submission" date="2020-07" db="EMBL/GenBank/DDBJ databases">
        <authorList>
            <person name="Xu S."/>
            <person name="Li A."/>
        </authorList>
    </citation>
    <scope>NUCLEOTIDE SEQUENCE [LARGE SCALE GENOMIC DNA]</scope>
    <source>
        <strain evidence="2 3">SG-8</strain>
    </source>
</reference>
<proteinExistence type="predicted"/>
<dbReference type="Pfam" id="PF07238">
    <property type="entry name" value="PilZ"/>
    <property type="match status" value="1"/>
</dbReference>
<protein>
    <submittedName>
        <fullName evidence="2">PilZ domain-containing protein</fullName>
    </submittedName>
</protein>
<feature type="domain" description="PilZ" evidence="1">
    <location>
        <begin position="11"/>
        <end position="112"/>
    </location>
</feature>
<dbReference type="EMBL" id="JACHTE010000008">
    <property type="protein sequence ID" value="MBB1089122.1"/>
    <property type="molecule type" value="Genomic_DNA"/>
</dbReference>
<comment type="caution">
    <text evidence="2">The sequence shown here is derived from an EMBL/GenBank/DDBJ whole genome shotgun (WGS) entry which is preliminary data.</text>
</comment>
<dbReference type="SUPFAM" id="SSF141371">
    <property type="entry name" value="PilZ domain-like"/>
    <property type="match status" value="1"/>
</dbReference>
<dbReference type="RefSeq" id="WP_182669909.1">
    <property type="nucleotide sequence ID" value="NZ_JACHTE010000008.1"/>
</dbReference>
<dbReference type="GO" id="GO:0035438">
    <property type="term" value="F:cyclic-di-GMP binding"/>
    <property type="evidence" value="ECO:0007669"/>
    <property type="project" value="InterPro"/>
</dbReference>
<evidence type="ECO:0000313" key="2">
    <source>
        <dbReference type="EMBL" id="MBB1089122.1"/>
    </source>
</evidence>